<evidence type="ECO:0000313" key="4">
    <source>
        <dbReference type="EMBL" id="NPU70024.1"/>
    </source>
</evidence>
<feature type="non-terminal residue" evidence="4">
    <location>
        <position position="1"/>
    </location>
</feature>
<dbReference type="PANTHER" id="PTHR45527">
    <property type="entry name" value="NONRIBOSOMAL PEPTIDE SYNTHETASE"/>
    <property type="match status" value="1"/>
</dbReference>
<organism evidence="4 5">
    <name type="scientific">Bradyrhizobium aeschynomenes</name>
    <dbReference type="NCBI Taxonomy" id="2734909"/>
    <lineage>
        <taxon>Bacteria</taxon>
        <taxon>Pseudomonadati</taxon>
        <taxon>Pseudomonadota</taxon>
        <taxon>Alphaproteobacteria</taxon>
        <taxon>Hyphomicrobiales</taxon>
        <taxon>Nitrobacteraceae</taxon>
        <taxon>Bradyrhizobium</taxon>
    </lineage>
</organism>
<keyword evidence="1" id="KW-0596">Phosphopantetheine</keyword>
<reference evidence="4" key="1">
    <citation type="submission" date="2020-05" db="EMBL/GenBank/DDBJ databases">
        <title>Nod-independent and nitrogen-fixing Bradyrhizobium aeschynomene sp. nov. isolated from nodules of Aeschynomene indica.</title>
        <authorList>
            <person name="Zhang Z."/>
        </authorList>
    </citation>
    <scope>NUCLEOTIDE SEQUENCE</scope>
    <source>
        <strain evidence="4">83012</strain>
    </source>
</reference>
<gene>
    <name evidence="4" type="ORF">HL667_33890</name>
</gene>
<evidence type="ECO:0000256" key="2">
    <source>
        <dbReference type="ARBA" id="ARBA00022553"/>
    </source>
</evidence>
<dbReference type="RefSeq" id="WP_172115601.1">
    <property type="nucleotide sequence ID" value="NZ_JABFDN010000032.1"/>
</dbReference>
<evidence type="ECO:0000256" key="1">
    <source>
        <dbReference type="ARBA" id="ARBA00022450"/>
    </source>
</evidence>
<dbReference type="PROSITE" id="PS50075">
    <property type="entry name" value="CARRIER"/>
    <property type="match status" value="1"/>
</dbReference>
<accession>A0ABX2CPA0</accession>
<dbReference type="SUPFAM" id="SSF47336">
    <property type="entry name" value="ACP-like"/>
    <property type="match status" value="1"/>
</dbReference>
<dbReference type="InterPro" id="IPR009081">
    <property type="entry name" value="PP-bd_ACP"/>
</dbReference>
<dbReference type="SMART" id="SM00823">
    <property type="entry name" value="PKS_PP"/>
    <property type="match status" value="1"/>
</dbReference>
<keyword evidence="5" id="KW-1185">Reference proteome</keyword>
<sequence>VAPRNPTEAALATIWAELLHHDEVGVTDNFFELGGDSLVAVQLVGRIKRDLARDLPLKRLFQLTTIETMASALAADPPVNTRSDDIAAMFDVLNEVEFAHE</sequence>
<comment type="caution">
    <text evidence="4">The sequence shown here is derived from an EMBL/GenBank/DDBJ whole genome shotgun (WGS) entry which is preliminary data.</text>
</comment>
<evidence type="ECO:0000259" key="3">
    <source>
        <dbReference type="PROSITE" id="PS50075"/>
    </source>
</evidence>
<feature type="domain" description="Carrier" evidence="3">
    <location>
        <begin position="2"/>
        <end position="77"/>
    </location>
</feature>
<dbReference type="EMBL" id="JABFDN010000032">
    <property type="protein sequence ID" value="NPU70024.1"/>
    <property type="molecule type" value="Genomic_DNA"/>
</dbReference>
<dbReference type="Proteomes" id="UP000886476">
    <property type="component" value="Unassembled WGS sequence"/>
</dbReference>
<dbReference type="Gene3D" id="3.40.50.1820">
    <property type="entry name" value="alpha/beta hydrolase"/>
    <property type="match status" value="1"/>
</dbReference>
<dbReference type="Pfam" id="PF00550">
    <property type="entry name" value="PP-binding"/>
    <property type="match status" value="1"/>
</dbReference>
<dbReference type="InterPro" id="IPR036736">
    <property type="entry name" value="ACP-like_sf"/>
</dbReference>
<dbReference type="InterPro" id="IPR020806">
    <property type="entry name" value="PKS_PP-bd"/>
</dbReference>
<dbReference type="InterPro" id="IPR006162">
    <property type="entry name" value="Ppantetheine_attach_site"/>
</dbReference>
<dbReference type="InterPro" id="IPR029058">
    <property type="entry name" value="AB_hydrolase_fold"/>
</dbReference>
<keyword evidence="2" id="KW-0597">Phosphoprotein</keyword>
<dbReference type="PROSITE" id="PS00012">
    <property type="entry name" value="PHOSPHOPANTETHEINE"/>
    <property type="match status" value="1"/>
</dbReference>
<proteinExistence type="predicted"/>
<dbReference type="PANTHER" id="PTHR45527:SF1">
    <property type="entry name" value="FATTY ACID SYNTHASE"/>
    <property type="match status" value="1"/>
</dbReference>
<protein>
    <recommendedName>
        <fullName evidence="3">Carrier domain-containing protein</fullName>
    </recommendedName>
</protein>
<name>A0ABX2CPA0_9BRAD</name>
<evidence type="ECO:0000313" key="5">
    <source>
        <dbReference type="Proteomes" id="UP000886476"/>
    </source>
</evidence>